<accession>A0AAW7Z5F4</accession>
<feature type="transmembrane region" description="Helical" evidence="1">
    <location>
        <begin position="43"/>
        <end position="70"/>
    </location>
</feature>
<dbReference type="EMBL" id="CP013926">
    <property type="protein sequence ID" value="AMJ75672.1"/>
    <property type="molecule type" value="Genomic_DNA"/>
</dbReference>
<keyword evidence="4" id="KW-1185">Reference proteome</keyword>
<sequence>MKNFLIAIVLAVILVNCLGSVIDDWFGMHIVMSDELLSPWENLAALSVIGILLAVVGFVVAVSVLGTLLLAVGAVFLALLAAGIGAFWPIVVLAILIYAFKDKSKRDQHLNRPV</sequence>
<reference evidence="3" key="2">
    <citation type="submission" date="2023-07" db="EMBL/GenBank/DDBJ databases">
        <title>Genome content predicts the carbon catabolic preferences of heterotrophic bacteria.</title>
        <authorList>
            <person name="Gralka M."/>
        </authorList>
    </citation>
    <scope>NUCLEOTIDE SEQUENCE</scope>
    <source>
        <strain evidence="3">F2M12</strain>
    </source>
</reference>
<dbReference type="RefSeq" id="WP_057789404.1">
    <property type="nucleotide sequence ID" value="NZ_CANLMS010000010.1"/>
</dbReference>
<name>A0AAW7Z5F4_9ALTE</name>
<organism evidence="3 5">
    <name type="scientific">Alteromonas stellipolaris</name>
    <dbReference type="NCBI Taxonomy" id="233316"/>
    <lineage>
        <taxon>Bacteria</taxon>
        <taxon>Pseudomonadati</taxon>
        <taxon>Pseudomonadota</taxon>
        <taxon>Gammaproteobacteria</taxon>
        <taxon>Alteromonadales</taxon>
        <taxon>Alteromonadaceae</taxon>
        <taxon>Alteromonas/Salinimonas group</taxon>
        <taxon>Alteromonas</taxon>
    </lineage>
</organism>
<evidence type="ECO:0000313" key="2">
    <source>
        <dbReference type="EMBL" id="AMJ75672.1"/>
    </source>
</evidence>
<dbReference type="AlphaFoldDB" id="A0AAW7Z5F4"/>
<keyword evidence="1" id="KW-0812">Transmembrane</keyword>
<reference evidence="2 4" key="1">
    <citation type="submission" date="2015-12" db="EMBL/GenBank/DDBJ databases">
        <title>Intraspecies pangenome expansion in the marine bacterium Alteromonas.</title>
        <authorList>
            <person name="Lopez-Perez M."/>
            <person name="Rodriguez-Valera F."/>
        </authorList>
    </citation>
    <scope>NUCLEOTIDE SEQUENCE [LARGE SCALE GENOMIC DNA]</scope>
    <source>
        <strain evidence="2 4">LMG 21861</strain>
    </source>
</reference>
<dbReference type="KEGG" id="asq:AVL57_17925"/>
<evidence type="ECO:0000313" key="4">
    <source>
        <dbReference type="Proteomes" id="UP000056750"/>
    </source>
</evidence>
<gene>
    <name evidence="2" type="ORF">AVL57_17925</name>
    <name evidence="3" type="ORF">Q4527_15020</name>
</gene>
<protein>
    <submittedName>
        <fullName evidence="3">Uncharacterized protein</fullName>
    </submittedName>
</protein>
<feature type="transmembrane region" description="Helical" evidence="1">
    <location>
        <begin position="77"/>
        <end position="100"/>
    </location>
</feature>
<evidence type="ECO:0000313" key="3">
    <source>
        <dbReference type="EMBL" id="MDO6578714.1"/>
    </source>
</evidence>
<evidence type="ECO:0000313" key="5">
    <source>
        <dbReference type="Proteomes" id="UP001170717"/>
    </source>
</evidence>
<dbReference type="Proteomes" id="UP000056750">
    <property type="component" value="Chromosome"/>
</dbReference>
<dbReference type="GeneID" id="83259555"/>
<keyword evidence="1" id="KW-1133">Transmembrane helix</keyword>
<dbReference type="EMBL" id="JAUOQI010000011">
    <property type="protein sequence ID" value="MDO6578714.1"/>
    <property type="molecule type" value="Genomic_DNA"/>
</dbReference>
<proteinExistence type="predicted"/>
<keyword evidence="1" id="KW-0472">Membrane</keyword>
<evidence type="ECO:0000256" key="1">
    <source>
        <dbReference type="SAM" id="Phobius"/>
    </source>
</evidence>
<dbReference type="Proteomes" id="UP001170717">
    <property type="component" value="Unassembled WGS sequence"/>
</dbReference>